<reference evidence="2" key="1">
    <citation type="submission" date="2020-03" db="EMBL/GenBank/DDBJ databases">
        <authorList>
            <person name="Weist P."/>
        </authorList>
    </citation>
    <scope>NUCLEOTIDE SEQUENCE</scope>
</reference>
<feature type="region of interest" description="Disordered" evidence="1">
    <location>
        <begin position="89"/>
        <end position="114"/>
    </location>
</feature>
<evidence type="ECO:0000313" key="2">
    <source>
        <dbReference type="EMBL" id="CAB1450437.1"/>
    </source>
</evidence>
<comment type="caution">
    <text evidence="2">The sequence shown here is derived from an EMBL/GenBank/DDBJ whole genome shotgun (WGS) entry which is preliminary data.</text>
</comment>
<feature type="compositionally biased region" description="Polar residues" evidence="1">
    <location>
        <begin position="33"/>
        <end position="44"/>
    </location>
</feature>
<feature type="compositionally biased region" description="Basic and acidic residues" evidence="1">
    <location>
        <begin position="89"/>
        <end position="101"/>
    </location>
</feature>
<sequence>MDISSVLDAAARLSPSPSLLTASVEVSGADPQGSVTNKPPSKTESPLPLSTCAPKVMLTGERKEQEDQTCLGGKRKKMKKIMMVRDINRSENAGSDRRPAANHEPGFLLTPPPLNCPDFQLSRSGSARGVGGSSSSPDAECYCRGGLRILSVDTILLISAKTGRNTTVI</sequence>
<protein>
    <submittedName>
        <fullName evidence="2">Uncharacterized protein</fullName>
    </submittedName>
</protein>
<gene>
    <name evidence="2" type="ORF">PLEPLA_LOCUS38126</name>
</gene>
<dbReference type="Proteomes" id="UP001153269">
    <property type="component" value="Unassembled WGS sequence"/>
</dbReference>
<evidence type="ECO:0000256" key="1">
    <source>
        <dbReference type="SAM" id="MobiDB-lite"/>
    </source>
</evidence>
<dbReference type="EMBL" id="CADEAL010004054">
    <property type="protein sequence ID" value="CAB1450437.1"/>
    <property type="molecule type" value="Genomic_DNA"/>
</dbReference>
<organism evidence="2 3">
    <name type="scientific">Pleuronectes platessa</name>
    <name type="common">European plaice</name>
    <dbReference type="NCBI Taxonomy" id="8262"/>
    <lineage>
        <taxon>Eukaryota</taxon>
        <taxon>Metazoa</taxon>
        <taxon>Chordata</taxon>
        <taxon>Craniata</taxon>
        <taxon>Vertebrata</taxon>
        <taxon>Euteleostomi</taxon>
        <taxon>Actinopterygii</taxon>
        <taxon>Neopterygii</taxon>
        <taxon>Teleostei</taxon>
        <taxon>Neoteleostei</taxon>
        <taxon>Acanthomorphata</taxon>
        <taxon>Carangaria</taxon>
        <taxon>Pleuronectiformes</taxon>
        <taxon>Pleuronectoidei</taxon>
        <taxon>Pleuronectidae</taxon>
        <taxon>Pleuronectes</taxon>
    </lineage>
</organism>
<dbReference type="AlphaFoldDB" id="A0A9N7Z5E9"/>
<accession>A0A9N7Z5E9</accession>
<name>A0A9N7Z5E9_PLEPL</name>
<keyword evidence="3" id="KW-1185">Reference proteome</keyword>
<evidence type="ECO:0000313" key="3">
    <source>
        <dbReference type="Proteomes" id="UP001153269"/>
    </source>
</evidence>
<proteinExistence type="predicted"/>
<feature type="region of interest" description="Disordered" evidence="1">
    <location>
        <begin position="1"/>
        <end position="50"/>
    </location>
</feature>